<dbReference type="PANTHER" id="PTHR43394">
    <property type="entry name" value="ATP-DEPENDENT PERMEASE MDL1, MITOCHONDRIAL"/>
    <property type="match status" value="1"/>
</dbReference>
<feature type="transmembrane region" description="Helical" evidence="9">
    <location>
        <begin position="52"/>
        <end position="76"/>
    </location>
</feature>
<dbReference type="Gene3D" id="1.20.1560.10">
    <property type="entry name" value="ABC transporter type 1, transmembrane domain"/>
    <property type="match status" value="1"/>
</dbReference>
<evidence type="ECO:0000256" key="2">
    <source>
        <dbReference type="ARBA" id="ARBA00022448"/>
    </source>
</evidence>
<dbReference type="SUPFAM" id="SSF90123">
    <property type="entry name" value="ABC transporter transmembrane region"/>
    <property type="match status" value="1"/>
</dbReference>
<dbReference type="PROSITE" id="PS00211">
    <property type="entry name" value="ABC_TRANSPORTER_1"/>
    <property type="match status" value="1"/>
</dbReference>
<protein>
    <submittedName>
        <fullName evidence="12">Multidrug ABC transporter ATP-binding protein</fullName>
    </submittedName>
</protein>
<sequence length="575" mass="63483">MMKLLKSLSEYKKSVIAILVLIFCQSISELYLPNLMSHIVDKGIVNGDTSYILKVGGVMLGVAAIGTACAITANLISSKVATGFGTDIRNEVFTRVQNFSVTQFNKIGTASLITRTTNDINQIQQVLIIIFRMMVSAPLMLIGGIIMAMSKDVKLTSILLATIPILAISIFIITRNAIPLFKAMQLKLDKLNLVLREKLSGVRVIRAFNKVEIEKKRFNKANDDLTDTGIKVNKIIAVLMPAMMIILNLTTVAVVWFGAKRIDIGEMQVGDLMAYIQYVMQIMFSLIMVSMMFVMLPRASASATRINEVLDIECEIKKNYNIESKDKIHGYVEFNDVSFAYEGSEEPVIKNVSFSAKPGEVTAIIGSTGSGKSTLMGLIPRFHDVTSGSILVDKIDVRSMDDKMLRSKIGFIPQKAILFTGSISDNIRYGKENATEDEIKEACRIAQASEFISEMKDGYNSIIAQGGTNVSGGQKQRICIARALVRKPQIYIFDDSFSALDFKTDAKLRMALKNETKNSTVIIVAQRVSTVIDADRIIVLDEGKLVGMGKHKELLNNCDVYKEIVASQLSEEEIA</sequence>
<evidence type="ECO:0000256" key="3">
    <source>
        <dbReference type="ARBA" id="ARBA00022475"/>
    </source>
</evidence>
<comment type="caution">
    <text evidence="12">The sequence shown here is derived from an EMBL/GenBank/DDBJ whole genome shotgun (WGS) entry which is preliminary data.</text>
</comment>
<keyword evidence="7 9" id="KW-1133">Transmembrane helix</keyword>
<dbReference type="PANTHER" id="PTHR43394:SF1">
    <property type="entry name" value="ATP-BINDING CASSETTE SUB-FAMILY B MEMBER 10, MITOCHONDRIAL"/>
    <property type="match status" value="1"/>
</dbReference>
<feature type="transmembrane region" description="Helical" evidence="9">
    <location>
        <begin position="155"/>
        <end position="178"/>
    </location>
</feature>
<feature type="transmembrane region" description="Helical" evidence="9">
    <location>
        <begin position="278"/>
        <end position="296"/>
    </location>
</feature>
<dbReference type="SUPFAM" id="SSF52540">
    <property type="entry name" value="P-loop containing nucleoside triphosphate hydrolases"/>
    <property type="match status" value="1"/>
</dbReference>
<dbReference type="GO" id="GO:0015421">
    <property type="term" value="F:ABC-type oligopeptide transporter activity"/>
    <property type="evidence" value="ECO:0007669"/>
    <property type="project" value="TreeGrafter"/>
</dbReference>
<keyword evidence="6 12" id="KW-0067">ATP-binding</keyword>
<dbReference type="EMBL" id="LGVR01000080">
    <property type="protein sequence ID" value="KOA83681.1"/>
    <property type="molecule type" value="Genomic_DNA"/>
</dbReference>
<dbReference type="Pfam" id="PF00005">
    <property type="entry name" value="ABC_tran"/>
    <property type="match status" value="1"/>
</dbReference>
<dbReference type="FunFam" id="3.40.50.300:FF:000854">
    <property type="entry name" value="Multidrug ABC transporter ATP-binding protein"/>
    <property type="match status" value="1"/>
</dbReference>
<dbReference type="InterPro" id="IPR003439">
    <property type="entry name" value="ABC_transporter-like_ATP-bd"/>
</dbReference>
<feature type="domain" description="ABC transporter" evidence="10">
    <location>
        <begin position="332"/>
        <end position="567"/>
    </location>
</feature>
<keyword evidence="8 9" id="KW-0472">Membrane</keyword>
<evidence type="ECO:0000256" key="7">
    <source>
        <dbReference type="ARBA" id="ARBA00022989"/>
    </source>
</evidence>
<evidence type="ECO:0000259" key="10">
    <source>
        <dbReference type="PROSITE" id="PS50893"/>
    </source>
</evidence>
<dbReference type="GO" id="GO:0005524">
    <property type="term" value="F:ATP binding"/>
    <property type="evidence" value="ECO:0007669"/>
    <property type="project" value="UniProtKB-KW"/>
</dbReference>
<evidence type="ECO:0000256" key="4">
    <source>
        <dbReference type="ARBA" id="ARBA00022692"/>
    </source>
</evidence>
<reference evidence="12 13" key="1">
    <citation type="submission" date="2015-07" db="EMBL/GenBank/DDBJ databases">
        <title>Draft genome sequences of 17 French Clostridium botulinum group III.</title>
        <authorList>
            <person name="Woudstra C."/>
            <person name="Le Marechal C."/>
            <person name="Souillard R."/>
            <person name="Bayon-Auboyer M.-H."/>
            <person name="Dessouter D."/>
            <person name="Fach P."/>
        </authorList>
    </citation>
    <scope>NUCLEOTIDE SEQUENCE [LARGE SCALE GENOMIC DNA]</scope>
    <source>
        <strain evidence="12 13">12LNRI-CD</strain>
    </source>
</reference>
<gene>
    <name evidence="12" type="ORF">ADU74_11920</name>
</gene>
<evidence type="ECO:0000259" key="11">
    <source>
        <dbReference type="PROSITE" id="PS50929"/>
    </source>
</evidence>
<evidence type="ECO:0000256" key="1">
    <source>
        <dbReference type="ARBA" id="ARBA00004651"/>
    </source>
</evidence>
<feature type="domain" description="ABC transmembrane type-1" evidence="11">
    <location>
        <begin position="16"/>
        <end position="298"/>
    </location>
</feature>
<dbReference type="InterPro" id="IPR017871">
    <property type="entry name" value="ABC_transporter-like_CS"/>
</dbReference>
<evidence type="ECO:0000313" key="12">
    <source>
        <dbReference type="EMBL" id="KOA83681.1"/>
    </source>
</evidence>
<keyword evidence="2" id="KW-0813">Transport</keyword>
<dbReference type="GO" id="GO:0005886">
    <property type="term" value="C:plasma membrane"/>
    <property type="evidence" value="ECO:0007669"/>
    <property type="project" value="UniProtKB-SubCell"/>
</dbReference>
<feature type="transmembrane region" description="Helical" evidence="9">
    <location>
        <begin position="235"/>
        <end position="258"/>
    </location>
</feature>
<dbReference type="FunFam" id="1.20.1560.10:FF:000040">
    <property type="entry name" value="Multidrug ABC transporter ATP-binding protein"/>
    <property type="match status" value="1"/>
</dbReference>
<organism evidence="12 13">
    <name type="scientific">Clostridium botulinum</name>
    <dbReference type="NCBI Taxonomy" id="1491"/>
    <lineage>
        <taxon>Bacteria</taxon>
        <taxon>Bacillati</taxon>
        <taxon>Bacillota</taxon>
        <taxon>Clostridia</taxon>
        <taxon>Eubacteriales</taxon>
        <taxon>Clostridiaceae</taxon>
        <taxon>Clostridium</taxon>
    </lineage>
</organism>
<dbReference type="AlphaFoldDB" id="A0A9Q1ZAF5"/>
<dbReference type="RefSeq" id="WP_039243716.1">
    <property type="nucleotide sequence ID" value="NZ_LGVP01000028.1"/>
</dbReference>
<dbReference type="InterPro" id="IPR011527">
    <property type="entry name" value="ABC1_TM_dom"/>
</dbReference>
<dbReference type="SMART" id="SM00382">
    <property type="entry name" value="AAA"/>
    <property type="match status" value="1"/>
</dbReference>
<keyword evidence="5" id="KW-0547">Nucleotide-binding</keyword>
<name>A0A9Q1ZAF5_CLOBO</name>
<accession>A0A9Q1ZAF5</accession>
<dbReference type="InterPro" id="IPR039421">
    <property type="entry name" value="Type_1_exporter"/>
</dbReference>
<evidence type="ECO:0000256" key="6">
    <source>
        <dbReference type="ARBA" id="ARBA00022840"/>
    </source>
</evidence>
<dbReference type="PROSITE" id="PS50929">
    <property type="entry name" value="ABC_TM1F"/>
    <property type="match status" value="1"/>
</dbReference>
<dbReference type="InterPro" id="IPR027417">
    <property type="entry name" value="P-loop_NTPase"/>
</dbReference>
<evidence type="ECO:0000256" key="8">
    <source>
        <dbReference type="ARBA" id="ARBA00023136"/>
    </source>
</evidence>
<evidence type="ECO:0000313" key="13">
    <source>
        <dbReference type="Proteomes" id="UP000037540"/>
    </source>
</evidence>
<dbReference type="Proteomes" id="UP000037540">
    <property type="component" value="Unassembled WGS sequence"/>
</dbReference>
<evidence type="ECO:0000256" key="5">
    <source>
        <dbReference type="ARBA" id="ARBA00022741"/>
    </source>
</evidence>
<dbReference type="CDD" id="cd18548">
    <property type="entry name" value="ABC_6TM_Tm287_like"/>
    <property type="match status" value="1"/>
</dbReference>
<feature type="transmembrane region" description="Helical" evidence="9">
    <location>
        <begin position="126"/>
        <end position="149"/>
    </location>
</feature>
<dbReference type="Gene3D" id="3.40.50.300">
    <property type="entry name" value="P-loop containing nucleotide triphosphate hydrolases"/>
    <property type="match status" value="1"/>
</dbReference>
<dbReference type="InterPro" id="IPR036640">
    <property type="entry name" value="ABC1_TM_sf"/>
</dbReference>
<evidence type="ECO:0000256" key="9">
    <source>
        <dbReference type="SAM" id="Phobius"/>
    </source>
</evidence>
<dbReference type="PROSITE" id="PS50893">
    <property type="entry name" value="ABC_TRANSPORTER_2"/>
    <property type="match status" value="1"/>
</dbReference>
<dbReference type="Pfam" id="PF00664">
    <property type="entry name" value="ABC_membrane"/>
    <property type="match status" value="1"/>
</dbReference>
<dbReference type="InterPro" id="IPR003593">
    <property type="entry name" value="AAA+_ATPase"/>
</dbReference>
<proteinExistence type="predicted"/>
<keyword evidence="4 9" id="KW-0812">Transmembrane</keyword>
<keyword evidence="3" id="KW-1003">Cell membrane</keyword>
<comment type="subcellular location">
    <subcellularLocation>
        <location evidence="1">Cell membrane</location>
        <topology evidence="1">Multi-pass membrane protein</topology>
    </subcellularLocation>
</comment>
<dbReference type="GO" id="GO:0016887">
    <property type="term" value="F:ATP hydrolysis activity"/>
    <property type="evidence" value="ECO:0007669"/>
    <property type="project" value="InterPro"/>
</dbReference>